<dbReference type="EMBL" id="CP018889">
    <property type="protein sequence ID" value="AUI68554.1"/>
    <property type="molecule type" value="Genomic_DNA"/>
</dbReference>
<dbReference type="InterPro" id="IPR008775">
    <property type="entry name" value="Phytyl_CoA_dOase-like"/>
</dbReference>
<gene>
    <name evidence="1" type="ORF">BLE401_07440</name>
</gene>
<keyword evidence="2" id="KW-1185">Reference proteome</keyword>
<organism evidence="1 2">
    <name type="scientific">Beggiatoa leptomitoformis</name>
    <dbReference type="NCBI Taxonomy" id="288004"/>
    <lineage>
        <taxon>Bacteria</taxon>
        <taxon>Pseudomonadati</taxon>
        <taxon>Pseudomonadota</taxon>
        <taxon>Gammaproteobacteria</taxon>
        <taxon>Thiotrichales</taxon>
        <taxon>Thiotrichaceae</taxon>
        <taxon>Beggiatoa</taxon>
    </lineage>
</organism>
<dbReference type="Pfam" id="PF05721">
    <property type="entry name" value="PhyH"/>
    <property type="match status" value="1"/>
</dbReference>
<proteinExistence type="predicted"/>
<dbReference type="Proteomes" id="UP000234271">
    <property type="component" value="Chromosome"/>
</dbReference>
<dbReference type="STRING" id="288004.AL038_16800"/>
<accession>A0A2N9YDL4</accession>
<name>A0A2N9YDL4_9GAMM</name>
<reference evidence="2" key="1">
    <citation type="submission" date="2016-12" db="EMBL/GenBank/DDBJ databases">
        <title>Complete Genome Sequence of Beggiatoa leptomitiformis D-401.</title>
        <authorList>
            <person name="Fomenkov A."/>
            <person name="Vincze T."/>
            <person name="Grabovich M."/>
            <person name="Anton B.P."/>
            <person name="Dubinina G."/>
            <person name="Orlova M."/>
            <person name="Belousova E."/>
            <person name="Roberts R.J."/>
        </authorList>
    </citation>
    <scope>NUCLEOTIDE SEQUENCE [LARGE SCALE GENOMIC DNA]</scope>
    <source>
        <strain evidence="2">D-401</strain>
    </source>
</reference>
<dbReference type="SUPFAM" id="SSF51197">
    <property type="entry name" value="Clavaminate synthase-like"/>
    <property type="match status" value="1"/>
</dbReference>
<protein>
    <submittedName>
        <fullName evidence="1">Phytanoyl-CoA dioxygenase</fullName>
    </submittedName>
</protein>
<evidence type="ECO:0000313" key="1">
    <source>
        <dbReference type="EMBL" id="AUI68554.1"/>
    </source>
</evidence>
<keyword evidence="1" id="KW-0560">Oxidoreductase</keyword>
<keyword evidence="1" id="KW-0223">Dioxygenase</keyword>
<evidence type="ECO:0000313" key="2">
    <source>
        <dbReference type="Proteomes" id="UP000234271"/>
    </source>
</evidence>
<sequence length="225" mass="24823">MIQPSLTTAGFVLVPSVFSPIECETFATNIPKITPTSAGTRSLLSLAWCAEIVQRLRAHPILTSILSSNIVAVQCTYFEKSLSRNWLVSFHQDLSIPVAYRVEHPQLQGWSEKESGLFVQAPAALLAEMLAIRIHLDPCLAEDGALRVISGSHLLGRLNPQKIVTQRNTMQKEIICVAEQGSALVMRPLLLHASSKSSGTGLRRVLHFLFAPKDVLYGLQWRESV</sequence>
<dbReference type="RefSeq" id="WP_062154784.1">
    <property type="nucleotide sequence ID" value="NZ_CP012373.2"/>
</dbReference>
<dbReference type="AlphaFoldDB" id="A0A2N9YDL4"/>
<dbReference type="GO" id="GO:0016706">
    <property type="term" value="F:2-oxoglutarate-dependent dioxygenase activity"/>
    <property type="evidence" value="ECO:0007669"/>
    <property type="project" value="UniProtKB-ARBA"/>
</dbReference>
<dbReference type="Gene3D" id="2.60.120.620">
    <property type="entry name" value="q2cbj1_9rhob like domain"/>
    <property type="match status" value="1"/>
</dbReference>
<dbReference type="OrthoDB" id="9791262at2"/>